<keyword evidence="6" id="KW-0238">DNA-binding</keyword>
<evidence type="ECO:0000256" key="2">
    <source>
        <dbReference type="ARBA" id="ARBA00022490"/>
    </source>
</evidence>
<evidence type="ECO:0000256" key="5">
    <source>
        <dbReference type="ARBA" id="ARBA00023015"/>
    </source>
</evidence>
<gene>
    <name evidence="11" type="ORF">PBOR_28825</name>
</gene>
<dbReference type="KEGG" id="pbd:PBOR_28825"/>
<dbReference type="PROSITE" id="PS50110">
    <property type="entry name" value="RESPONSE_REGULATORY"/>
    <property type="match status" value="1"/>
</dbReference>
<evidence type="ECO:0000313" key="12">
    <source>
        <dbReference type="Proteomes" id="UP000029518"/>
    </source>
</evidence>
<dbReference type="Pfam" id="PF00072">
    <property type="entry name" value="Response_reg"/>
    <property type="match status" value="1"/>
</dbReference>
<dbReference type="InterPro" id="IPR041522">
    <property type="entry name" value="CdaR_GGDEF"/>
</dbReference>
<sequence length="545" mass="61662">MYKLLIVDDEPTVRFGLRSYFNWSSYGIEVIGEADDGDVAFEVIEKEQPDIVLTDVRMPKMDGITLSRHIHAGYPRTKIIFVSGHDDADYLKSALKVSAVDYIFKPVNLEELSAVIRRVVSHLDAERAEHRFKVDMQSKLKEGMPLLREKFLLSLISTGAPRQGLGERLQFLGLNLPLTVVYWVIVISVDDLAEVTGSRSETDQQLLWYSVLNICQELIGQHLTGYAFEHRNGEFVGILRENPEDGGAADNAEALLELAGDILGNLEKWLKISVTIGISERVTGLPGLVHSYKQAREAADHKWYLGKNRIITMDSLENPESEPASFTRYDPDHSEQLLSALKAADPDRMREVLDQLFTDLNRGRRDGLKYGRNICLQIVLAVGQLLLELNAGSPELEAAEARLWETLFEQETLGEMRELIEAHLSSVCARIREKRTGKVANLIERVREIIKQRYADGALTVTDIGKEVYLTPTYVSLLFKQETGQTINEFLTQIRVEKAKELLRDPQYKFYDICYAIGYTDPSYFTKLFKKATGVTPSAYRDSHA</sequence>
<dbReference type="SMART" id="SM00448">
    <property type="entry name" value="REC"/>
    <property type="match status" value="1"/>
</dbReference>
<feature type="modified residue" description="4-aspartylphosphate" evidence="8">
    <location>
        <position position="55"/>
    </location>
</feature>
<dbReference type="AlphaFoldDB" id="A0A089LI21"/>
<dbReference type="SMART" id="SM00342">
    <property type="entry name" value="HTH_ARAC"/>
    <property type="match status" value="1"/>
</dbReference>
<organism evidence="11 12">
    <name type="scientific">Paenibacillus borealis</name>
    <dbReference type="NCBI Taxonomy" id="160799"/>
    <lineage>
        <taxon>Bacteria</taxon>
        <taxon>Bacillati</taxon>
        <taxon>Bacillota</taxon>
        <taxon>Bacilli</taxon>
        <taxon>Bacillales</taxon>
        <taxon>Paenibacillaceae</taxon>
        <taxon>Paenibacillus</taxon>
    </lineage>
</organism>
<evidence type="ECO:0000313" key="11">
    <source>
        <dbReference type="EMBL" id="AIQ60502.1"/>
    </source>
</evidence>
<dbReference type="GO" id="GO:0003700">
    <property type="term" value="F:DNA-binding transcription factor activity"/>
    <property type="evidence" value="ECO:0007669"/>
    <property type="project" value="InterPro"/>
</dbReference>
<dbReference type="InterPro" id="IPR051552">
    <property type="entry name" value="HptR"/>
</dbReference>
<dbReference type="InterPro" id="IPR018062">
    <property type="entry name" value="HTH_AraC-typ_CS"/>
</dbReference>
<dbReference type="GO" id="GO:0005737">
    <property type="term" value="C:cytoplasm"/>
    <property type="evidence" value="ECO:0007669"/>
    <property type="project" value="UniProtKB-SubCell"/>
</dbReference>
<keyword evidence="7" id="KW-0804">Transcription</keyword>
<evidence type="ECO:0000256" key="3">
    <source>
        <dbReference type="ARBA" id="ARBA00022553"/>
    </source>
</evidence>
<evidence type="ECO:0000259" key="9">
    <source>
        <dbReference type="PROSITE" id="PS01124"/>
    </source>
</evidence>
<comment type="subcellular location">
    <subcellularLocation>
        <location evidence="1">Cytoplasm</location>
    </subcellularLocation>
</comment>
<dbReference type="PROSITE" id="PS01124">
    <property type="entry name" value="HTH_ARAC_FAMILY_2"/>
    <property type="match status" value="1"/>
</dbReference>
<dbReference type="Proteomes" id="UP000029518">
    <property type="component" value="Chromosome"/>
</dbReference>
<keyword evidence="3 8" id="KW-0597">Phosphoprotein</keyword>
<dbReference type="InterPro" id="IPR020449">
    <property type="entry name" value="Tscrpt_reg_AraC-type_HTH"/>
</dbReference>
<feature type="domain" description="Response regulatory" evidence="10">
    <location>
        <begin position="3"/>
        <end position="120"/>
    </location>
</feature>
<name>A0A089LI21_PAEBO</name>
<keyword evidence="5" id="KW-0805">Transcription regulation</keyword>
<dbReference type="Pfam" id="PF17853">
    <property type="entry name" value="GGDEF_2"/>
    <property type="match status" value="1"/>
</dbReference>
<keyword evidence="4" id="KW-0902">Two-component regulatory system</keyword>
<dbReference type="PRINTS" id="PR00032">
    <property type="entry name" value="HTHARAC"/>
</dbReference>
<dbReference type="InterPro" id="IPR001789">
    <property type="entry name" value="Sig_transdc_resp-reg_receiver"/>
</dbReference>
<evidence type="ECO:0000256" key="6">
    <source>
        <dbReference type="ARBA" id="ARBA00023125"/>
    </source>
</evidence>
<dbReference type="PANTHER" id="PTHR42713:SF3">
    <property type="entry name" value="TRANSCRIPTIONAL REGULATORY PROTEIN HPTR"/>
    <property type="match status" value="1"/>
</dbReference>
<dbReference type="EMBL" id="CP009285">
    <property type="protein sequence ID" value="AIQ60502.1"/>
    <property type="molecule type" value="Genomic_DNA"/>
</dbReference>
<dbReference type="Gene3D" id="3.40.50.2300">
    <property type="match status" value="1"/>
</dbReference>
<evidence type="ECO:0000259" key="10">
    <source>
        <dbReference type="PROSITE" id="PS50110"/>
    </source>
</evidence>
<protein>
    <submittedName>
        <fullName evidence="11">AraC family transcriptional regulator</fullName>
    </submittedName>
</protein>
<evidence type="ECO:0000256" key="4">
    <source>
        <dbReference type="ARBA" id="ARBA00023012"/>
    </source>
</evidence>
<evidence type="ECO:0000256" key="7">
    <source>
        <dbReference type="ARBA" id="ARBA00023163"/>
    </source>
</evidence>
<dbReference type="InterPro" id="IPR018060">
    <property type="entry name" value="HTH_AraC"/>
</dbReference>
<dbReference type="OrthoDB" id="9794370at2"/>
<dbReference type="SUPFAM" id="SSF46689">
    <property type="entry name" value="Homeodomain-like"/>
    <property type="match status" value="1"/>
</dbReference>
<dbReference type="Pfam" id="PF12833">
    <property type="entry name" value="HTH_18"/>
    <property type="match status" value="1"/>
</dbReference>
<dbReference type="RefSeq" id="WP_042217094.1">
    <property type="nucleotide sequence ID" value="NZ_CP009285.1"/>
</dbReference>
<dbReference type="HOGENOM" id="CLU_000445_5_0_9"/>
<dbReference type="InterPro" id="IPR011006">
    <property type="entry name" value="CheY-like_superfamily"/>
</dbReference>
<keyword evidence="12" id="KW-1185">Reference proteome</keyword>
<dbReference type="PANTHER" id="PTHR42713">
    <property type="entry name" value="HISTIDINE KINASE-RELATED"/>
    <property type="match status" value="1"/>
</dbReference>
<evidence type="ECO:0000256" key="8">
    <source>
        <dbReference type="PROSITE-ProRule" id="PRU00169"/>
    </source>
</evidence>
<keyword evidence="2" id="KW-0963">Cytoplasm</keyword>
<dbReference type="InterPro" id="IPR009057">
    <property type="entry name" value="Homeodomain-like_sf"/>
</dbReference>
<dbReference type="Gene3D" id="1.10.10.60">
    <property type="entry name" value="Homeodomain-like"/>
    <property type="match status" value="2"/>
</dbReference>
<accession>A0A089LI21</accession>
<dbReference type="GO" id="GO:0043565">
    <property type="term" value="F:sequence-specific DNA binding"/>
    <property type="evidence" value="ECO:0007669"/>
    <property type="project" value="InterPro"/>
</dbReference>
<proteinExistence type="predicted"/>
<dbReference type="PROSITE" id="PS00041">
    <property type="entry name" value="HTH_ARAC_FAMILY_1"/>
    <property type="match status" value="1"/>
</dbReference>
<dbReference type="SUPFAM" id="SSF52172">
    <property type="entry name" value="CheY-like"/>
    <property type="match status" value="1"/>
</dbReference>
<dbReference type="GO" id="GO:0000160">
    <property type="term" value="P:phosphorelay signal transduction system"/>
    <property type="evidence" value="ECO:0007669"/>
    <property type="project" value="UniProtKB-KW"/>
</dbReference>
<evidence type="ECO:0000256" key="1">
    <source>
        <dbReference type="ARBA" id="ARBA00004496"/>
    </source>
</evidence>
<reference evidence="11" key="1">
    <citation type="submission" date="2014-08" db="EMBL/GenBank/DDBJ databases">
        <title>Comparative genomics of the Paenibacillus odorifer group.</title>
        <authorList>
            <person name="den Bakker H.C."/>
            <person name="Tsai Y.-C.Y.-C."/>
            <person name="Martin N."/>
            <person name="Korlach J."/>
            <person name="Wiedmann M."/>
        </authorList>
    </citation>
    <scope>NUCLEOTIDE SEQUENCE [LARGE SCALE GENOMIC DNA]</scope>
    <source>
        <strain evidence="11">DSM 13188</strain>
    </source>
</reference>
<dbReference type="CDD" id="cd17536">
    <property type="entry name" value="REC_YesN-like"/>
    <property type="match status" value="1"/>
</dbReference>
<feature type="domain" description="HTH araC/xylS-type" evidence="9">
    <location>
        <begin position="444"/>
        <end position="543"/>
    </location>
</feature>